<feature type="region of interest" description="Disordered" evidence="1">
    <location>
        <begin position="108"/>
        <end position="281"/>
    </location>
</feature>
<reference evidence="2" key="1">
    <citation type="submission" date="2023-11" db="EMBL/GenBank/DDBJ databases">
        <title>Genome assemblies of two species of porcelain crab, Petrolisthes cinctipes and Petrolisthes manimaculis (Anomura: Porcellanidae).</title>
        <authorList>
            <person name="Angst P."/>
        </authorList>
    </citation>
    <scope>NUCLEOTIDE SEQUENCE</scope>
    <source>
        <strain evidence="2">PB745_02</strain>
        <tissue evidence="2">Gill</tissue>
    </source>
</reference>
<feature type="compositionally biased region" description="Basic residues" evidence="1">
    <location>
        <begin position="355"/>
        <end position="365"/>
    </location>
</feature>
<evidence type="ECO:0000313" key="2">
    <source>
        <dbReference type="EMBL" id="KAK4290540.1"/>
    </source>
</evidence>
<name>A0AAE1TP92_9EUCA</name>
<feature type="compositionally biased region" description="Polar residues" evidence="1">
    <location>
        <begin position="322"/>
        <end position="348"/>
    </location>
</feature>
<feature type="compositionally biased region" description="Low complexity" evidence="1">
    <location>
        <begin position="200"/>
        <end position="210"/>
    </location>
</feature>
<comment type="caution">
    <text evidence="2">The sequence shown here is derived from an EMBL/GenBank/DDBJ whole genome shotgun (WGS) entry which is preliminary data.</text>
</comment>
<dbReference type="AlphaFoldDB" id="A0AAE1TP92"/>
<organism evidence="2 3">
    <name type="scientific">Petrolisthes manimaculis</name>
    <dbReference type="NCBI Taxonomy" id="1843537"/>
    <lineage>
        <taxon>Eukaryota</taxon>
        <taxon>Metazoa</taxon>
        <taxon>Ecdysozoa</taxon>
        <taxon>Arthropoda</taxon>
        <taxon>Crustacea</taxon>
        <taxon>Multicrustacea</taxon>
        <taxon>Malacostraca</taxon>
        <taxon>Eumalacostraca</taxon>
        <taxon>Eucarida</taxon>
        <taxon>Decapoda</taxon>
        <taxon>Pleocyemata</taxon>
        <taxon>Anomura</taxon>
        <taxon>Galatheoidea</taxon>
        <taxon>Porcellanidae</taxon>
        <taxon>Petrolisthes</taxon>
    </lineage>
</organism>
<proteinExistence type="predicted"/>
<feature type="compositionally biased region" description="Basic residues" evidence="1">
    <location>
        <begin position="211"/>
        <end position="222"/>
    </location>
</feature>
<dbReference type="Proteomes" id="UP001292094">
    <property type="component" value="Unassembled WGS sequence"/>
</dbReference>
<feature type="region of interest" description="Disordered" evidence="1">
    <location>
        <begin position="599"/>
        <end position="668"/>
    </location>
</feature>
<gene>
    <name evidence="2" type="ORF">Pmani_036566</name>
</gene>
<sequence length="997" mass="113378">MGSNQVKATPSPIIPVESRAISYHDDQERIIKKGKKRSIGRYVLTQWILMRRREKELVRRTEEAVNEGKAPMELLKEVEMSVSKDIKKPRIRYHPTILARIPKAKPRFKGPKLTQTAARRIQESYERREREMKEASESEASLRSRSRVSLRSHGWTMDRRRCTARSQTNKRQKRASSLPPSSTLSLQSVTTAESSGIGLSRASSMTSVSSTRHRTFYTRQRARSLGPGEEDVASGSQRSPHSKTKISAKAGNASKSQGTAGCRKHQQQAQGKDQQQPENSGWKHKCLAAWNHARLHKTKTGNRREEKKQKGCDWSRQRQEVKSGSNSIKSQQQTSLSAEVQAGPSTRKGTAEHQKKTHSKAKKQKERKEQGSQTRLSGPQRPRRMLLVRSGKNKVTTSDQQDDEQAGISSSPGNNSDQLQDKRGTPEAQEQAEAGHSRRQSHNKVSPELQEARTKSSLREESTISRSAKTTTFQNQQPKTIQEQKQKSGKALDIAKRATQRWIRAASKDSSQNKDQKIKAENTLAHSKSLDYLGQGNTQQYVYKNKSASLSHFQPSSTDMEKRSYLQIQQEPERLSAAHTSRQHIVFEEPPSNQRNIHRRSSMSVERRIYHPSISPVTRERKRSRSIDVELQTGASLSRDRSPNVSLEVREGQQPQHTDSSMIATREGEDSLIRRRQLISQSGNDCSDYDFEDNMQSRRQPNSSTRLKTVEVQVDGGIERSSSPEDITERRHRVLVDQGRIVESQGSRRQGNYSENGRFVEVKGSRDRGGPGELGRPLGYQDNRYVQAPVERRLGRSSMDGLRLSQSVDLGSPEDGLRPLNVDRERVRREPYTEYVRYDPTTEYSRHDVPGRGVIYSDYSTGFVDRGYGTETLEPRYARVLSGRRYTVGPSDPNYVGSYAERSHHSRPVENDYARSYFDRSYSGRPYDNEYSRVYVPGRIIENGVYPERILTARRLKSDEDWERGRIGDSRRYREAIIGPQSTSLVASSPTVDHRAL</sequence>
<accession>A0AAE1TP92</accession>
<feature type="compositionally biased region" description="Basic and acidic residues" evidence="1">
    <location>
        <begin position="302"/>
        <end position="321"/>
    </location>
</feature>
<evidence type="ECO:0000256" key="1">
    <source>
        <dbReference type="SAM" id="MobiDB-lite"/>
    </source>
</evidence>
<keyword evidence="3" id="KW-1185">Reference proteome</keyword>
<feature type="compositionally biased region" description="Polar residues" evidence="1">
    <location>
        <begin position="653"/>
        <end position="663"/>
    </location>
</feature>
<feature type="region of interest" description="Disordered" evidence="1">
    <location>
        <begin position="295"/>
        <end position="496"/>
    </location>
</feature>
<feature type="compositionally biased region" description="Polar residues" evidence="1">
    <location>
        <begin position="464"/>
        <end position="483"/>
    </location>
</feature>
<feature type="compositionally biased region" description="Low complexity" evidence="1">
    <location>
        <begin position="267"/>
        <end position="276"/>
    </location>
</feature>
<feature type="compositionally biased region" description="Basic and acidic residues" evidence="1">
    <location>
        <begin position="120"/>
        <end position="142"/>
    </location>
</feature>
<evidence type="ECO:0000313" key="3">
    <source>
        <dbReference type="Proteomes" id="UP001292094"/>
    </source>
</evidence>
<feature type="compositionally biased region" description="Basic and acidic residues" evidence="1">
    <location>
        <begin position="450"/>
        <end position="463"/>
    </location>
</feature>
<feature type="compositionally biased region" description="Low complexity" evidence="1">
    <location>
        <begin position="176"/>
        <end position="191"/>
    </location>
</feature>
<protein>
    <submittedName>
        <fullName evidence="2">Uncharacterized protein</fullName>
    </submittedName>
</protein>
<feature type="compositionally biased region" description="Polar residues" evidence="1">
    <location>
        <begin position="407"/>
        <end position="418"/>
    </location>
</feature>
<dbReference type="EMBL" id="JAWZYT010005445">
    <property type="protein sequence ID" value="KAK4290540.1"/>
    <property type="molecule type" value="Genomic_DNA"/>
</dbReference>